<dbReference type="EMBL" id="JACEIK010008844">
    <property type="protein sequence ID" value="MCE3051685.1"/>
    <property type="molecule type" value="Genomic_DNA"/>
</dbReference>
<accession>A0ABS8WQB2</accession>
<dbReference type="Proteomes" id="UP000823775">
    <property type="component" value="Unassembled WGS sequence"/>
</dbReference>
<sequence length="110" mass="12382">MRGCHMKFNGDGSHCTELGLCGVLLRLAEKVVEGRERRRGGGKREDLVRKLWRRRYSGGGHREEEEGEDKGGGANGCGGFCRRMEWYWSVRHLVEEEEKRGYGNGGAVAL</sequence>
<organism evidence="1 2">
    <name type="scientific">Datura stramonium</name>
    <name type="common">Jimsonweed</name>
    <name type="synonym">Common thornapple</name>
    <dbReference type="NCBI Taxonomy" id="4076"/>
    <lineage>
        <taxon>Eukaryota</taxon>
        <taxon>Viridiplantae</taxon>
        <taxon>Streptophyta</taxon>
        <taxon>Embryophyta</taxon>
        <taxon>Tracheophyta</taxon>
        <taxon>Spermatophyta</taxon>
        <taxon>Magnoliopsida</taxon>
        <taxon>eudicotyledons</taxon>
        <taxon>Gunneridae</taxon>
        <taxon>Pentapetalae</taxon>
        <taxon>asterids</taxon>
        <taxon>lamiids</taxon>
        <taxon>Solanales</taxon>
        <taxon>Solanaceae</taxon>
        <taxon>Solanoideae</taxon>
        <taxon>Datureae</taxon>
        <taxon>Datura</taxon>
    </lineage>
</organism>
<gene>
    <name evidence="1" type="ORF">HAX54_050515</name>
</gene>
<name>A0ABS8WQB2_DATST</name>
<evidence type="ECO:0000313" key="2">
    <source>
        <dbReference type="Proteomes" id="UP000823775"/>
    </source>
</evidence>
<keyword evidence="2" id="KW-1185">Reference proteome</keyword>
<protein>
    <submittedName>
        <fullName evidence="1">Uncharacterized protein</fullName>
    </submittedName>
</protein>
<proteinExistence type="predicted"/>
<evidence type="ECO:0000313" key="1">
    <source>
        <dbReference type="EMBL" id="MCE3051685.1"/>
    </source>
</evidence>
<comment type="caution">
    <text evidence="1">The sequence shown here is derived from an EMBL/GenBank/DDBJ whole genome shotgun (WGS) entry which is preliminary data.</text>
</comment>
<reference evidence="1 2" key="1">
    <citation type="journal article" date="2021" name="BMC Genomics">
        <title>Datura genome reveals duplications of psychoactive alkaloid biosynthetic genes and high mutation rate following tissue culture.</title>
        <authorList>
            <person name="Rajewski A."/>
            <person name="Carter-House D."/>
            <person name="Stajich J."/>
            <person name="Litt A."/>
        </authorList>
    </citation>
    <scope>NUCLEOTIDE SEQUENCE [LARGE SCALE GENOMIC DNA]</scope>
    <source>
        <strain evidence="1">AR-01</strain>
    </source>
</reference>